<feature type="compositionally biased region" description="Low complexity" evidence="1">
    <location>
        <begin position="125"/>
        <end position="146"/>
    </location>
</feature>
<dbReference type="EMBL" id="JBAHYK010000580">
    <property type="protein sequence ID" value="KAL0572809.1"/>
    <property type="molecule type" value="Genomic_DNA"/>
</dbReference>
<evidence type="ECO:0000313" key="3">
    <source>
        <dbReference type="EMBL" id="KAL0572809.1"/>
    </source>
</evidence>
<feature type="compositionally biased region" description="Polar residues" evidence="1">
    <location>
        <begin position="226"/>
        <end position="239"/>
    </location>
</feature>
<feature type="compositionally biased region" description="Basic and acidic residues" evidence="1">
    <location>
        <begin position="296"/>
        <end position="319"/>
    </location>
</feature>
<reference evidence="3 4" key="1">
    <citation type="submission" date="2024-02" db="EMBL/GenBank/DDBJ databases">
        <title>A draft genome for the cacao thread blight pathogen Marasmius crinis-equi.</title>
        <authorList>
            <person name="Cohen S.P."/>
            <person name="Baruah I.K."/>
            <person name="Amoako-Attah I."/>
            <person name="Bukari Y."/>
            <person name="Meinhardt L.W."/>
            <person name="Bailey B.A."/>
        </authorList>
    </citation>
    <scope>NUCLEOTIDE SEQUENCE [LARGE SCALE GENOMIC DNA]</scope>
    <source>
        <strain evidence="3 4">GH-76</strain>
    </source>
</reference>
<evidence type="ECO:0000256" key="1">
    <source>
        <dbReference type="SAM" id="MobiDB-lite"/>
    </source>
</evidence>
<gene>
    <name evidence="3" type="ORF">V5O48_009154</name>
</gene>
<evidence type="ECO:0000313" key="4">
    <source>
        <dbReference type="Proteomes" id="UP001465976"/>
    </source>
</evidence>
<accession>A0ABR3FBV6</accession>
<sequence length="347" mass="38109">MRMARVQTQYFAKDKLGHAHENPVRDPKPLLVRTPLTVRTSTGVKDLQCPDCDFRTVNPSSLTRHRKRRHEYRPSKASGKDTLSDLGDSESDSDTEIPTIDESTNDFSATTSASPPPDHSPPNSPRALSPSLDPSLLLSTPGSLSPRMDSTSDMEIQENPDDDRVVVPDSPTSPSNESSSTLKDVSRGRFNGPSPVGVFRQGHRYQPYHRPDSHRSRSPRTEQSESPRSGPSSDATYTRSVARYPTQHNLHSSSKSREASTAKGYIRMVRTSSIFNCHKGTGADTPKADQSLASAPHDHSSELADRQRSGSRDSIDNRYDGQTQVGSSSTSSADRNERGASDEDDYD</sequence>
<protein>
    <recommendedName>
        <fullName evidence="2">C2H2-type domain-containing protein</fullName>
    </recommendedName>
</protein>
<feature type="compositionally biased region" description="Low complexity" evidence="1">
    <location>
        <begin position="167"/>
        <end position="181"/>
    </location>
</feature>
<dbReference type="SMART" id="SM00355">
    <property type="entry name" value="ZnF_C2H2"/>
    <property type="match status" value="1"/>
</dbReference>
<feature type="region of interest" description="Disordered" evidence="1">
    <location>
        <begin position="276"/>
        <end position="347"/>
    </location>
</feature>
<feature type="compositionally biased region" description="Basic and acidic residues" evidence="1">
    <location>
        <begin position="72"/>
        <end position="83"/>
    </location>
</feature>
<keyword evidence="4" id="KW-1185">Reference proteome</keyword>
<feature type="compositionally biased region" description="Pro residues" evidence="1">
    <location>
        <begin position="114"/>
        <end position="124"/>
    </location>
</feature>
<feature type="region of interest" description="Disordered" evidence="1">
    <location>
        <begin position="53"/>
        <end position="264"/>
    </location>
</feature>
<dbReference type="InterPro" id="IPR013087">
    <property type="entry name" value="Znf_C2H2_type"/>
</dbReference>
<comment type="caution">
    <text evidence="3">The sequence shown here is derived from an EMBL/GenBank/DDBJ whole genome shotgun (WGS) entry which is preliminary data.</text>
</comment>
<organism evidence="3 4">
    <name type="scientific">Marasmius crinis-equi</name>
    <dbReference type="NCBI Taxonomy" id="585013"/>
    <lineage>
        <taxon>Eukaryota</taxon>
        <taxon>Fungi</taxon>
        <taxon>Dikarya</taxon>
        <taxon>Basidiomycota</taxon>
        <taxon>Agaricomycotina</taxon>
        <taxon>Agaricomycetes</taxon>
        <taxon>Agaricomycetidae</taxon>
        <taxon>Agaricales</taxon>
        <taxon>Marasmiineae</taxon>
        <taxon>Marasmiaceae</taxon>
        <taxon>Marasmius</taxon>
    </lineage>
</organism>
<feature type="domain" description="C2H2-type" evidence="2">
    <location>
        <begin position="47"/>
        <end position="70"/>
    </location>
</feature>
<evidence type="ECO:0000259" key="2">
    <source>
        <dbReference type="SMART" id="SM00355"/>
    </source>
</evidence>
<dbReference type="Proteomes" id="UP001465976">
    <property type="component" value="Unassembled WGS sequence"/>
</dbReference>
<dbReference type="Pfam" id="PF13909">
    <property type="entry name" value="zf-H2C2_5"/>
    <property type="match status" value="1"/>
</dbReference>
<feature type="compositionally biased region" description="Basic and acidic residues" evidence="1">
    <location>
        <begin position="209"/>
        <end position="225"/>
    </location>
</feature>
<proteinExistence type="predicted"/>
<name>A0ABR3FBV6_9AGAR</name>